<accession>A0A1A8X881</accession>
<dbReference type="AlphaFoldDB" id="A0A1A8X881"/>
<reference evidence="4 5" key="2">
    <citation type="submission" date="2016-05" db="EMBL/GenBank/DDBJ databases">
        <authorList>
            <person name="Naeem Raeece"/>
        </authorList>
    </citation>
    <scope>NUCLEOTIDE SEQUENCE [LARGE SCALE GENOMIC DNA]</scope>
</reference>
<gene>
    <name evidence="3" type="ORF">POVCU1_062660</name>
    <name evidence="2" type="ORF">POVCU2_0014360</name>
</gene>
<sequence length="332" mass="39907">MIRNSYNLEDSPSHIFNKELNSVIKDCQFCSHCDNETYLSLNYGLKVLCYNFANNLGKIYVDFFKDRNFNEKRCNDLVYWWYNNLNNTYQKRYTKNCKEIVDAFKDVWRKITQSQETSEDRLCKNSLDNLLPFETYEIQKKASDYCANYEFINKELAKPNVNCARYYHYLTQSRKLYKETVSECHKNGKRNCLNFNQCHTYNPENLLQHEKCKLIEQTENDRIELAQKAENLRMCPLEYDCVPDHIAKMSITYSDYRFITLIVLSIWAIILSFFFLYKFTPFGSSLNNILNKKNIIRKNMHEEEFQELFESDSEDSSLNFNNREYRITYNHD</sequence>
<evidence type="ECO:0000313" key="2">
    <source>
        <dbReference type="EMBL" id="SBS82195.1"/>
    </source>
</evidence>
<protein>
    <submittedName>
        <fullName evidence="3">PIR Superfamily Protein</fullName>
    </submittedName>
</protein>
<evidence type="ECO:0000313" key="5">
    <source>
        <dbReference type="Proteomes" id="UP000078560"/>
    </source>
</evidence>
<keyword evidence="1" id="KW-0472">Membrane</keyword>
<dbReference type="Pfam" id="PF05795">
    <property type="entry name" value="Plasmodium_Vir"/>
    <property type="match status" value="2"/>
</dbReference>
<evidence type="ECO:0000313" key="4">
    <source>
        <dbReference type="Proteomes" id="UP000078546"/>
    </source>
</evidence>
<name>A0A1A8X881_PLAOA</name>
<keyword evidence="1" id="KW-0812">Transmembrane</keyword>
<dbReference type="Proteomes" id="UP000078560">
    <property type="component" value="Unassembled WGS sequence"/>
</dbReference>
<evidence type="ECO:0000313" key="3">
    <source>
        <dbReference type="EMBL" id="SBT00835.1"/>
    </source>
</evidence>
<organism evidence="3 4">
    <name type="scientific">Plasmodium ovale curtisi</name>
    <dbReference type="NCBI Taxonomy" id="864141"/>
    <lineage>
        <taxon>Eukaryota</taxon>
        <taxon>Sar</taxon>
        <taxon>Alveolata</taxon>
        <taxon>Apicomplexa</taxon>
        <taxon>Aconoidasida</taxon>
        <taxon>Haemosporida</taxon>
        <taxon>Plasmodiidae</taxon>
        <taxon>Plasmodium</taxon>
        <taxon>Plasmodium (Plasmodium)</taxon>
    </lineage>
</organism>
<evidence type="ECO:0000256" key="1">
    <source>
        <dbReference type="SAM" id="Phobius"/>
    </source>
</evidence>
<dbReference type="EMBL" id="FLQV01002138">
    <property type="protein sequence ID" value="SBT00835.1"/>
    <property type="molecule type" value="Genomic_DNA"/>
</dbReference>
<proteinExistence type="predicted"/>
<reference evidence="3" key="1">
    <citation type="submission" date="2016-05" db="EMBL/GenBank/DDBJ databases">
        <authorList>
            <person name="Lavstsen T."/>
            <person name="Jespersen J.S."/>
        </authorList>
    </citation>
    <scope>NUCLEOTIDE SEQUENCE [LARGE SCALE GENOMIC DNA]</scope>
</reference>
<dbReference type="InterPro" id="IPR008780">
    <property type="entry name" value="Plasmodium_Vir"/>
</dbReference>
<feature type="transmembrane region" description="Helical" evidence="1">
    <location>
        <begin position="258"/>
        <end position="277"/>
    </location>
</feature>
<dbReference type="EMBL" id="FLQU01000197">
    <property type="protein sequence ID" value="SBS82195.1"/>
    <property type="molecule type" value="Genomic_DNA"/>
</dbReference>
<dbReference type="Proteomes" id="UP000078546">
    <property type="component" value="Unassembled WGS sequence"/>
</dbReference>
<keyword evidence="1" id="KW-1133">Transmembrane helix</keyword>